<gene>
    <name evidence="2" type="ORF">GCM10007854_20070</name>
</gene>
<evidence type="ECO:0000313" key="3">
    <source>
        <dbReference type="Proteomes" id="UP001161390"/>
    </source>
</evidence>
<name>A0ABQ5V454_9PROT</name>
<dbReference type="Proteomes" id="UP001161390">
    <property type="component" value="Unassembled WGS sequence"/>
</dbReference>
<accession>A0ABQ5V454</accession>
<keyword evidence="3" id="KW-1185">Reference proteome</keyword>
<sequence length="83" mass="9123">MERRHDSSDRRRGRRVSIILLAGLLSALIVMPALAPVIGGMIALVLLWGLIQHNAAAPLHGIRTENRQKQCEPALWDDGFGTT</sequence>
<evidence type="ECO:0000256" key="1">
    <source>
        <dbReference type="SAM" id="Phobius"/>
    </source>
</evidence>
<reference evidence="2" key="2">
    <citation type="submission" date="2023-01" db="EMBL/GenBank/DDBJ databases">
        <title>Draft genome sequence of Algimonas porphyrae strain NBRC 108216.</title>
        <authorList>
            <person name="Sun Q."/>
            <person name="Mori K."/>
        </authorList>
    </citation>
    <scope>NUCLEOTIDE SEQUENCE</scope>
    <source>
        <strain evidence="2">NBRC 108216</strain>
    </source>
</reference>
<reference evidence="2" key="1">
    <citation type="journal article" date="2014" name="Int. J. Syst. Evol. Microbiol.">
        <title>Complete genome of a new Firmicutes species belonging to the dominant human colonic microbiota ('Ruminococcus bicirculans') reveals two chromosomes and a selective capacity to utilize plant glucans.</title>
        <authorList>
            <consortium name="NISC Comparative Sequencing Program"/>
            <person name="Wegmann U."/>
            <person name="Louis P."/>
            <person name="Goesmann A."/>
            <person name="Henrissat B."/>
            <person name="Duncan S.H."/>
            <person name="Flint H.J."/>
        </authorList>
    </citation>
    <scope>NUCLEOTIDE SEQUENCE</scope>
    <source>
        <strain evidence="2">NBRC 108216</strain>
    </source>
</reference>
<proteinExistence type="predicted"/>
<organism evidence="2 3">
    <name type="scientific">Algimonas porphyrae</name>
    <dbReference type="NCBI Taxonomy" id="1128113"/>
    <lineage>
        <taxon>Bacteria</taxon>
        <taxon>Pseudomonadati</taxon>
        <taxon>Pseudomonadota</taxon>
        <taxon>Alphaproteobacteria</taxon>
        <taxon>Maricaulales</taxon>
        <taxon>Robiginitomaculaceae</taxon>
        <taxon>Algimonas</taxon>
    </lineage>
</organism>
<keyword evidence="1" id="KW-1133">Transmembrane helix</keyword>
<keyword evidence="1" id="KW-0812">Transmembrane</keyword>
<comment type="caution">
    <text evidence="2">The sequence shown here is derived from an EMBL/GenBank/DDBJ whole genome shotgun (WGS) entry which is preliminary data.</text>
</comment>
<feature type="transmembrane region" description="Helical" evidence="1">
    <location>
        <begin position="20"/>
        <end position="51"/>
    </location>
</feature>
<keyword evidence="1" id="KW-0472">Membrane</keyword>
<dbReference type="RefSeq" id="WP_284372208.1">
    <property type="nucleotide sequence ID" value="NZ_BSNJ01000004.1"/>
</dbReference>
<evidence type="ECO:0000313" key="2">
    <source>
        <dbReference type="EMBL" id="GLQ21052.1"/>
    </source>
</evidence>
<protein>
    <submittedName>
        <fullName evidence="2">Uncharacterized protein</fullName>
    </submittedName>
</protein>
<dbReference type="EMBL" id="BSNJ01000004">
    <property type="protein sequence ID" value="GLQ21052.1"/>
    <property type="molecule type" value="Genomic_DNA"/>
</dbReference>